<keyword evidence="2" id="KW-1185">Reference proteome</keyword>
<evidence type="ECO:0000313" key="1">
    <source>
        <dbReference type="EMBL" id="EYE96076.1"/>
    </source>
</evidence>
<dbReference type="RefSeq" id="XP_040639764.1">
    <property type="nucleotide sequence ID" value="XM_040786863.1"/>
</dbReference>
<dbReference type="HOGENOM" id="CLU_1421157_0_0_1"/>
<gene>
    <name evidence="1" type="ORF">EURHEDRAFT_522369</name>
</gene>
<dbReference type="GeneID" id="63701987"/>
<evidence type="ECO:0000313" key="2">
    <source>
        <dbReference type="Proteomes" id="UP000019804"/>
    </source>
</evidence>
<sequence>MAFGRLPNELLGDIIAHTLPEGFESLALTSKHIYTLCAPFIEYHSKLRFHFQNFMYYKTNQVVKSGLHLVAGTPAYTACSAFNLIALIAAEPIIAHYIQEADFENDSIFTWGKDREIATNIDHDGAVIELLANSSYLKEAGLDWRIYWAAIEEDLDAAVEVIDISHASIDGDAIADFLQKHTTPQNIDALA</sequence>
<dbReference type="STRING" id="1388766.A0A017SH74"/>
<protein>
    <recommendedName>
        <fullName evidence="3">F-box domain-containing protein</fullName>
    </recommendedName>
</protein>
<evidence type="ECO:0008006" key="3">
    <source>
        <dbReference type="Google" id="ProtNLM"/>
    </source>
</evidence>
<dbReference type="Proteomes" id="UP000019804">
    <property type="component" value="Unassembled WGS sequence"/>
</dbReference>
<dbReference type="AlphaFoldDB" id="A0A017SH74"/>
<proteinExistence type="predicted"/>
<name>A0A017SH74_ASPRC</name>
<dbReference type="OrthoDB" id="5421601at2759"/>
<dbReference type="EMBL" id="KK088419">
    <property type="protein sequence ID" value="EYE96076.1"/>
    <property type="molecule type" value="Genomic_DNA"/>
</dbReference>
<reference evidence="2" key="1">
    <citation type="journal article" date="2014" name="Nat. Commun.">
        <title>Genomic adaptations of the halophilic Dead Sea filamentous fungus Eurotium rubrum.</title>
        <authorList>
            <person name="Kis-Papo T."/>
            <person name="Weig A.R."/>
            <person name="Riley R."/>
            <person name="Persoh D."/>
            <person name="Salamov A."/>
            <person name="Sun H."/>
            <person name="Lipzen A."/>
            <person name="Wasser S.P."/>
            <person name="Rambold G."/>
            <person name="Grigoriev I.V."/>
            <person name="Nevo E."/>
        </authorList>
    </citation>
    <scope>NUCLEOTIDE SEQUENCE [LARGE SCALE GENOMIC DNA]</scope>
    <source>
        <strain evidence="2">CBS 135680</strain>
    </source>
</reference>
<accession>A0A017SH74</accession>
<organism evidence="1 2">
    <name type="scientific">Aspergillus ruber (strain CBS 135680)</name>
    <dbReference type="NCBI Taxonomy" id="1388766"/>
    <lineage>
        <taxon>Eukaryota</taxon>
        <taxon>Fungi</taxon>
        <taxon>Dikarya</taxon>
        <taxon>Ascomycota</taxon>
        <taxon>Pezizomycotina</taxon>
        <taxon>Eurotiomycetes</taxon>
        <taxon>Eurotiomycetidae</taxon>
        <taxon>Eurotiales</taxon>
        <taxon>Aspergillaceae</taxon>
        <taxon>Aspergillus</taxon>
        <taxon>Aspergillus subgen. Aspergillus</taxon>
    </lineage>
</organism>